<gene>
    <name evidence="1" type="ORF">Pfra01_000531900</name>
</gene>
<accession>A0A9W6U6A1</accession>
<name>A0A9W6U6A1_9STRA</name>
<reference evidence="1" key="1">
    <citation type="submission" date="2023-04" db="EMBL/GenBank/DDBJ databases">
        <title>Phytophthora fragariaefolia NBRC 109709.</title>
        <authorList>
            <person name="Ichikawa N."/>
            <person name="Sato H."/>
            <person name="Tonouchi N."/>
        </authorList>
    </citation>
    <scope>NUCLEOTIDE SEQUENCE</scope>
    <source>
        <strain evidence="1">NBRC 109709</strain>
    </source>
</reference>
<dbReference type="EMBL" id="BSXT01000428">
    <property type="protein sequence ID" value="GMF27150.1"/>
    <property type="molecule type" value="Genomic_DNA"/>
</dbReference>
<evidence type="ECO:0000313" key="1">
    <source>
        <dbReference type="EMBL" id="GMF27150.1"/>
    </source>
</evidence>
<dbReference type="Proteomes" id="UP001165121">
    <property type="component" value="Unassembled WGS sequence"/>
</dbReference>
<evidence type="ECO:0000313" key="2">
    <source>
        <dbReference type="Proteomes" id="UP001165121"/>
    </source>
</evidence>
<organism evidence="1 2">
    <name type="scientific">Phytophthora fragariaefolia</name>
    <dbReference type="NCBI Taxonomy" id="1490495"/>
    <lineage>
        <taxon>Eukaryota</taxon>
        <taxon>Sar</taxon>
        <taxon>Stramenopiles</taxon>
        <taxon>Oomycota</taxon>
        <taxon>Peronosporomycetes</taxon>
        <taxon>Peronosporales</taxon>
        <taxon>Peronosporaceae</taxon>
        <taxon>Phytophthora</taxon>
    </lineage>
</organism>
<sequence>MPSHIKETKWLRKAIDDKDNVIVMDDGSDDDDVEGNDYLPDLCFDFDGAESIKRDLRGDLDGVVTGAGGEFVSGNTDGSD</sequence>
<comment type="caution">
    <text evidence="1">The sequence shown here is derived from an EMBL/GenBank/DDBJ whole genome shotgun (WGS) entry which is preliminary data.</text>
</comment>
<dbReference type="AlphaFoldDB" id="A0A9W6U6A1"/>
<proteinExistence type="predicted"/>
<protein>
    <submittedName>
        <fullName evidence="1">Unnamed protein product</fullName>
    </submittedName>
</protein>
<keyword evidence="2" id="KW-1185">Reference proteome</keyword>